<dbReference type="EMBL" id="KN822093">
    <property type="protein sequence ID" value="KIM57985.1"/>
    <property type="molecule type" value="Genomic_DNA"/>
</dbReference>
<organism evidence="2 3">
    <name type="scientific">Scleroderma citrinum Foug A</name>
    <dbReference type="NCBI Taxonomy" id="1036808"/>
    <lineage>
        <taxon>Eukaryota</taxon>
        <taxon>Fungi</taxon>
        <taxon>Dikarya</taxon>
        <taxon>Basidiomycota</taxon>
        <taxon>Agaricomycotina</taxon>
        <taxon>Agaricomycetes</taxon>
        <taxon>Agaricomycetidae</taxon>
        <taxon>Boletales</taxon>
        <taxon>Sclerodermatineae</taxon>
        <taxon>Sclerodermataceae</taxon>
        <taxon>Scleroderma</taxon>
    </lineage>
</organism>
<evidence type="ECO:0000313" key="2">
    <source>
        <dbReference type="EMBL" id="KIM57985.1"/>
    </source>
</evidence>
<dbReference type="STRING" id="1036808.A0A0C3DB73"/>
<dbReference type="Pfam" id="PF20236">
    <property type="entry name" value="DUF6593"/>
    <property type="match status" value="1"/>
</dbReference>
<keyword evidence="3" id="KW-1185">Reference proteome</keyword>
<gene>
    <name evidence="2" type="ORF">SCLCIDRAFT_1219044</name>
</gene>
<name>A0A0C3DB73_9AGAM</name>
<dbReference type="HOGENOM" id="CLU_084280_4_1_1"/>
<evidence type="ECO:0000313" key="3">
    <source>
        <dbReference type="Proteomes" id="UP000053989"/>
    </source>
</evidence>
<feature type="domain" description="DUF6593" evidence="1">
    <location>
        <begin position="14"/>
        <end position="154"/>
    </location>
</feature>
<dbReference type="InterPro" id="IPR046528">
    <property type="entry name" value="DUF6593"/>
</dbReference>
<proteinExistence type="predicted"/>
<dbReference type="AlphaFoldDB" id="A0A0C3DB73"/>
<dbReference type="Proteomes" id="UP000053989">
    <property type="component" value="Unassembled WGS sequence"/>
</dbReference>
<dbReference type="OrthoDB" id="3360976at2759"/>
<protein>
    <recommendedName>
        <fullName evidence="1">DUF6593 domain-containing protein</fullName>
    </recommendedName>
</protein>
<reference evidence="2 3" key="1">
    <citation type="submission" date="2014-04" db="EMBL/GenBank/DDBJ databases">
        <authorList>
            <consortium name="DOE Joint Genome Institute"/>
            <person name="Kuo A."/>
            <person name="Kohler A."/>
            <person name="Nagy L.G."/>
            <person name="Floudas D."/>
            <person name="Copeland A."/>
            <person name="Barry K.W."/>
            <person name="Cichocki N."/>
            <person name="Veneault-Fourrey C."/>
            <person name="LaButti K."/>
            <person name="Lindquist E.A."/>
            <person name="Lipzen A."/>
            <person name="Lundell T."/>
            <person name="Morin E."/>
            <person name="Murat C."/>
            <person name="Sun H."/>
            <person name="Tunlid A."/>
            <person name="Henrissat B."/>
            <person name="Grigoriev I.V."/>
            <person name="Hibbett D.S."/>
            <person name="Martin F."/>
            <person name="Nordberg H.P."/>
            <person name="Cantor M.N."/>
            <person name="Hua S.X."/>
        </authorList>
    </citation>
    <scope>NUCLEOTIDE SEQUENCE [LARGE SCALE GENOMIC DNA]</scope>
    <source>
        <strain evidence="2 3">Foug A</strain>
    </source>
</reference>
<reference evidence="3" key="2">
    <citation type="submission" date="2015-01" db="EMBL/GenBank/DDBJ databases">
        <title>Evolutionary Origins and Diversification of the Mycorrhizal Mutualists.</title>
        <authorList>
            <consortium name="DOE Joint Genome Institute"/>
            <consortium name="Mycorrhizal Genomics Consortium"/>
            <person name="Kohler A."/>
            <person name="Kuo A."/>
            <person name="Nagy L.G."/>
            <person name="Floudas D."/>
            <person name="Copeland A."/>
            <person name="Barry K.W."/>
            <person name="Cichocki N."/>
            <person name="Veneault-Fourrey C."/>
            <person name="LaButti K."/>
            <person name="Lindquist E.A."/>
            <person name="Lipzen A."/>
            <person name="Lundell T."/>
            <person name="Morin E."/>
            <person name="Murat C."/>
            <person name="Riley R."/>
            <person name="Ohm R."/>
            <person name="Sun H."/>
            <person name="Tunlid A."/>
            <person name="Henrissat B."/>
            <person name="Grigoriev I.V."/>
            <person name="Hibbett D.S."/>
            <person name="Martin F."/>
        </authorList>
    </citation>
    <scope>NUCLEOTIDE SEQUENCE [LARGE SCALE GENOMIC DNA]</scope>
    <source>
        <strain evidence="3">Foug A</strain>
    </source>
</reference>
<dbReference type="InParanoid" id="A0A0C3DB73"/>
<accession>A0A0C3DB73</accession>
<sequence>MRLTFSNDCLDACDILGDHGRTLYRVSTNGFPPQATITKVNGPNDNTEVLGAINWGSNTILFKGNEMYADDLFRKRCFSKDRSFVGPDGHTYKWKIQNPNCSLKRQDTGEELARYNRQHRDFRSPAHPPHLQVSLLSGDLLDLVVVTFIYAKHSSNRVQQRRWWRRYRAS</sequence>
<evidence type="ECO:0000259" key="1">
    <source>
        <dbReference type="Pfam" id="PF20236"/>
    </source>
</evidence>